<accession>A0A7C9MZF3</accession>
<dbReference type="OrthoDB" id="9801785at2"/>
<evidence type="ECO:0000313" key="3">
    <source>
        <dbReference type="EMBL" id="MYL82317.1"/>
    </source>
</evidence>
<dbReference type="InterPro" id="IPR001509">
    <property type="entry name" value="Epimerase_deHydtase"/>
</dbReference>
<dbReference type="EMBL" id="WVUD01000004">
    <property type="protein sequence ID" value="MYL82317.1"/>
    <property type="molecule type" value="Genomic_DNA"/>
</dbReference>
<organism evidence="3 4">
    <name type="scientific">Solidesulfovibrio aerotolerans</name>
    <dbReference type="NCBI Taxonomy" id="295255"/>
    <lineage>
        <taxon>Bacteria</taxon>
        <taxon>Pseudomonadati</taxon>
        <taxon>Thermodesulfobacteriota</taxon>
        <taxon>Desulfovibrionia</taxon>
        <taxon>Desulfovibrionales</taxon>
        <taxon>Desulfovibrionaceae</taxon>
        <taxon>Solidesulfovibrio</taxon>
    </lineage>
</organism>
<dbReference type="SUPFAM" id="SSF51735">
    <property type="entry name" value="NAD(P)-binding Rossmann-fold domains"/>
    <property type="match status" value="1"/>
</dbReference>
<gene>
    <name evidence="3" type="ORF">GTA51_04090</name>
</gene>
<comment type="caution">
    <text evidence="3">The sequence shown here is derived from an EMBL/GenBank/DDBJ whole genome shotgun (WGS) entry which is preliminary data.</text>
</comment>
<dbReference type="PRINTS" id="PR01713">
    <property type="entry name" value="NUCEPIMERASE"/>
</dbReference>
<dbReference type="Pfam" id="PF01370">
    <property type="entry name" value="Epimerase"/>
    <property type="match status" value="1"/>
</dbReference>
<dbReference type="InterPro" id="IPR036291">
    <property type="entry name" value="NAD(P)-bd_dom_sf"/>
</dbReference>
<evidence type="ECO:0000313" key="4">
    <source>
        <dbReference type="Proteomes" id="UP000482487"/>
    </source>
</evidence>
<dbReference type="RefSeq" id="WP_160958917.1">
    <property type="nucleotide sequence ID" value="NZ_WVUD01000004.1"/>
</dbReference>
<keyword evidence="4" id="KW-1185">Reference proteome</keyword>
<evidence type="ECO:0000259" key="2">
    <source>
        <dbReference type="Pfam" id="PF01370"/>
    </source>
</evidence>
<dbReference type="Gene3D" id="3.90.25.10">
    <property type="entry name" value="UDP-galactose 4-epimerase, domain 1"/>
    <property type="match status" value="1"/>
</dbReference>
<proteinExistence type="inferred from homology"/>
<sequence length="348" mass="37364">MLQLGDAVRQRLEQRPCRWLVTGAAGFIGSHLVEALLGLGQTVVGLDNCSGAALAKLDRMRHRVGEDAFGRLTIVNGDIRDLQCCRQAMDGVNLVLHQAALVSVPASLADPVACHANNVTGFCMVLEAARQAGVRRVVYASSSAVYGDDSVLAKDETMAGQPRTPYALSKVVNEHYAATYARCYNQDVVGLRYFNVYGPRQTATGAYAAVIPLWFAALFQGQEPVIYGDGSATRDFCFVQDVVRANILAALLENVALAGEVVNVGSGRSVSLLELYAALSETVYALYPDLPRVSPRHLPPRAGDLQHSLADMTKTQQTLGFMPEVSLRQGLAVSARAYFGEEGTTGNV</sequence>
<dbReference type="PANTHER" id="PTHR43000">
    <property type="entry name" value="DTDP-D-GLUCOSE 4,6-DEHYDRATASE-RELATED"/>
    <property type="match status" value="1"/>
</dbReference>
<dbReference type="Gene3D" id="3.40.50.720">
    <property type="entry name" value="NAD(P)-binding Rossmann-like Domain"/>
    <property type="match status" value="1"/>
</dbReference>
<feature type="domain" description="NAD-dependent epimerase/dehydratase" evidence="2">
    <location>
        <begin position="19"/>
        <end position="265"/>
    </location>
</feature>
<evidence type="ECO:0000256" key="1">
    <source>
        <dbReference type="ARBA" id="ARBA00007637"/>
    </source>
</evidence>
<comment type="similarity">
    <text evidence="1">Belongs to the NAD(P)-dependent epimerase/dehydratase family.</text>
</comment>
<dbReference type="Proteomes" id="UP000482487">
    <property type="component" value="Unassembled WGS sequence"/>
</dbReference>
<protein>
    <submittedName>
        <fullName evidence="3">NAD-dependent epimerase/dehydratase family protein</fullName>
    </submittedName>
</protein>
<name>A0A7C9MZF3_9BACT</name>
<dbReference type="AlphaFoldDB" id="A0A7C9MZF3"/>
<reference evidence="3 4" key="1">
    <citation type="submission" date="2020-01" db="EMBL/GenBank/DDBJ databases">
        <title>Genome sequence of Desulfovibrio aerotolerans DSM 16695(T).</title>
        <authorList>
            <person name="Karnachuk O."/>
            <person name="Avakyan M."/>
            <person name="Mardanov A."/>
            <person name="Kadnikov V."/>
            <person name="Ravin N."/>
        </authorList>
    </citation>
    <scope>NUCLEOTIDE SEQUENCE [LARGE SCALE GENOMIC DNA]</scope>
    <source>
        <strain evidence="3 4">DSM 16695</strain>
    </source>
</reference>